<evidence type="ECO:0000256" key="1">
    <source>
        <dbReference type="SAM" id="MobiDB-lite"/>
    </source>
</evidence>
<dbReference type="Pfam" id="PF19891">
    <property type="entry name" value="DUF6364"/>
    <property type="match status" value="1"/>
</dbReference>
<proteinExistence type="predicted"/>
<dbReference type="AlphaFoldDB" id="A0A3Q9RP95"/>
<accession>A0A3Q9RP95</accession>
<dbReference type="InterPro" id="IPR013321">
    <property type="entry name" value="Arc_rbn_hlx_hlx"/>
</dbReference>
<evidence type="ECO:0000313" key="2">
    <source>
        <dbReference type="EMBL" id="AZV43733.1"/>
    </source>
</evidence>
<dbReference type="GO" id="GO:0006355">
    <property type="term" value="P:regulation of DNA-templated transcription"/>
    <property type="evidence" value="ECO:0007669"/>
    <property type="project" value="InterPro"/>
</dbReference>
<gene>
    <name evidence="2" type="ORF">BAOM_3124</name>
</gene>
<feature type="compositionally biased region" description="Basic and acidic residues" evidence="1">
    <location>
        <begin position="59"/>
        <end position="70"/>
    </location>
</feature>
<dbReference type="KEGG" id="pasa:BAOM_3124"/>
<dbReference type="Gene3D" id="1.10.1220.10">
    <property type="entry name" value="Met repressor-like"/>
    <property type="match status" value="1"/>
</dbReference>
<dbReference type="SUPFAM" id="SSF47598">
    <property type="entry name" value="Ribbon-helix-helix"/>
    <property type="match status" value="1"/>
</dbReference>
<organism evidence="2 3">
    <name type="scientific">Peribacillus asahii</name>
    <dbReference type="NCBI Taxonomy" id="228899"/>
    <lineage>
        <taxon>Bacteria</taxon>
        <taxon>Bacillati</taxon>
        <taxon>Bacillota</taxon>
        <taxon>Bacilli</taxon>
        <taxon>Bacillales</taxon>
        <taxon>Bacillaceae</taxon>
        <taxon>Peribacillus</taxon>
    </lineage>
</organism>
<dbReference type="EMBL" id="CP026095">
    <property type="protein sequence ID" value="AZV43733.1"/>
    <property type="molecule type" value="Genomic_DNA"/>
</dbReference>
<dbReference type="Proteomes" id="UP000283095">
    <property type="component" value="Chromosome"/>
</dbReference>
<protein>
    <submittedName>
        <fullName evidence="2">Uncharacterized protein</fullName>
    </submittedName>
</protein>
<dbReference type="InterPro" id="IPR045944">
    <property type="entry name" value="DUF6364"/>
</dbReference>
<sequence length="133" mass="15618">MSISENNDRLTIIINKQIKEELKNIAKENNRSLSNYIAHILEQHALQVAVTKNAINKRNQLERELQRDTNRNLGNEEGLPRNDMNGYHIIKNEQSSREYNPYEVDFDNSDEIQLMDKGKLKKLKIPKSLREDE</sequence>
<name>A0A3Q9RP95_9BACI</name>
<dbReference type="InterPro" id="IPR010985">
    <property type="entry name" value="Ribbon_hlx_hlx"/>
</dbReference>
<reference evidence="2 3" key="1">
    <citation type="submission" date="2018-01" db="EMBL/GenBank/DDBJ databases">
        <title>Bacillus asahii Genome sequencing and assembly.</title>
        <authorList>
            <person name="Jiang H."/>
            <person name="Feng Y."/>
            <person name="Zhao F."/>
            <person name="Lin X."/>
        </authorList>
    </citation>
    <scope>NUCLEOTIDE SEQUENCE [LARGE SCALE GENOMIC DNA]</scope>
    <source>
        <strain evidence="2 3">OM18</strain>
    </source>
</reference>
<dbReference type="RefSeq" id="WP_127760849.1">
    <property type="nucleotide sequence ID" value="NZ_CP026095.1"/>
</dbReference>
<dbReference type="OrthoDB" id="10009049at2"/>
<evidence type="ECO:0000313" key="3">
    <source>
        <dbReference type="Proteomes" id="UP000283095"/>
    </source>
</evidence>
<feature type="region of interest" description="Disordered" evidence="1">
    <location>
        <begin position="59"/>
        <end position="104"/>
    </location>
</feature>